<evidence type="ECO:0000313" key="3">
    <source>
        <dbReference type="Proteomes" id="UP000034797"/>
    </source>
</evidence>
<accession>A0A0G1KPU2</accession>
<gene>
    <name evidence="2" type="ORF">UW84_C0029G0006</name>
</gene>
<dbReference type="InterPro" id="IPR013830">
    <property type="entry name" value="SGNH_hydro"/>
</dbReference>
<reference evidence="2 3" key="1">
    <citation type="journal article" date="2015" name="Nature">
        <title>rRNA introns, odd ribosomes, and small enigmatic genomes across a large radiation of phyla.</title>
        <authorList>
            <person name="Brown C.T."/>
            <person name="Hug L.A."/>
            <person name="Thomas B.C."/>
            <person name="Sharon I."/>
            <person name="Castelle C.J."/>
            <person name="Singh A."/>
            <person name="Wilkins M.J."/>
            <person name="Williams K.H."/>
            <person name="Banfield J.F."/>
        </authorList>
    </citation>
    <scope>NUCLEOTIDE SEQUENCE [LARGE SCALE GENOMIC DNA]</scope>
</reference>
<organism evidence="2 3">
    <name type="scientific">Candidatus Collierbacteria bacterium GW2011_GWA2_44_99</name>
    <dbReference type="NCBI Taxonomy" id="1618380"/>
    <lineage>
        <taxon>Bacteria</taxon>
        <taxon>Candidatus Collieribacteriota</taxon>
    </lineage>
</organism>
<name>A0A0G1KPU2_9BACT</name>
<evidence type="ECO:0000259" key="1">
    <source>
        <dbReference type="Pfam" id="PF13472"/>
    </source>
</evidence>
<dbReference type="Proteomes" id="UP000034797">
    <property type="component" value="Unassembled WGS sequence"/>
</dbReference>
<dbReference type="SUPFAM" id="SSF52266">
    <property type="entry name" value="SGNH hydrolase"/>
    <property type="match status" value="1"/>
</dbReference>
<sequence>MSSLSSIKETLTKNNKYYIAFVGDSITSCEWVHPNWRDIVIYVLQQETNDFFEDWRVPSWGIRGFNFGYDGATTRDIESKLPDILSVKPDIVISVMGGNDPIMGIDVSESGVNSEKIIDAMTSLGIDVVWSTSIASLGERKNHEYEPYAFRTMQLVDRVGFQKINLFEKFKNYPMDKFFTFMSEEIPEENVKEGDLDMIHPNQLGNAYIAKIILKEAFGIEFDPEKYIADTLQGQKYPGY</sequence>
<protein>
    <submittedName>
        <fullName evidence="2">Lysophospholipase L1-like protein esterase</fullName>
    </submittedName>
</protein>
<feature type="domain" description="SGNH hydrolase-type esterase" evidence="1">
    <location>
        <begin position="21"/>
        <end position="207"/>
    </location>
</feature>
<dbReference type="AlphaFoldDB" id="A0A0G1KPU2"/>
<comment type="caution">
    <text evidence="2">The sequence shown here is derived from an EMBL/GenBank/DDBJ whole genome shotgun (WGS) entry which is preliminary data.</text>
</comment>
<dbReference type="CDD" id="cd00229">
    <property type="entry name" value="SGNH_hydrolase"/>
    <property type="match status" value="1"/>
</dbReference>
<dbReference type="Gene3D" id="3.40.50.1110">
    <property type="entry name" value="SGNH hydrolase"/>
    <property type="match status" value="1"/>
</dbReference>
<proteinExistence type="predicted"/>
<dbReference type="InterPro" id="IPR036514">
    <property type="entry name" value="SGNH_hydro_sf"/>
</dbReference>
<dbReference type="Pfam" id="PF13472">
    <property type="entry name" value="Lipase_GDSL_2"/>
    <property type="match status" value="1"/>
</dbReference>
<dbReference type="EMBL" id="LCJW01000029">
    <property type="protein sequence ID" value="KKT85500.1"/>
    <property type="molecule type" value="Genomic_DNA"/>
</dbReference>
<evidence type="ECO:0000313" key="2">
    <source>
        <dbReference type="EMBL" id="KKT85500.1"/>
    </source>
</evidence>